<evidence type="ECO:0000313" key="10">
    <source>
        <dbReference type="Proteomes" id="UP000230731"/>
    </source>
</evidence>
<protein>
    <recommendedName>
        <fullName evidence="11">AI-2E family transporter</fullName>
    </recommendedName>
</protein>
<evidence type="ECO:0000256" key="6">
    <source>
        <dbReference type="ARBA" id="ARBA00022989"/>
    </source>
</evidence>
<evidence type="ECO:0000256" key="5">
    <source>
        <dbReference type="ARBA" id="ARBA00022692"/>
    </source>
</evidence>
<dbReference type="InterPro" id="IPR002549">
    <property type="entry name" value="AI-2E-like"/>
</dbReference>
<dbReference type="GO" id="GO:0005886">
    <property type="term" value="C:plasma membrane"/>
    <property type="evidence" value="ECO:0007669"/>
    <property type="project" value="UniProtKB-SubCell"/>
</dbReference>
<keyword evidence="6 8" id="KW-1133">Transmembrane helix</keyword>
<keyword evidence="7 8" id="KW-0472">Membrane</keyword>
<comment type="caution">
    <text evidence="9">The sequence shown here is derived from an EMBL/GenBank/DDBJ whole genome shotgun (WGS) entry which is preliminary data.</text>
</comment>
<dbReference type="Pfam" id="PF01594">
    <property type="entry name" value="AI-2E_transport"/>
    <property type="match status" value="1"/>
</dbReference>
<evidence type="ECO:0000256" key="7">
    <source>
        <dbReference type="ARBA" id="ARBA00023136"/>
    </source>
</evidence>
<organism evidence="9 10">
    <name type="scientific">Candidatus Andersenbacteria bacterium CG10_big_fil_rev_8_21_14_0_10_54_11</name>
    <dbReference type="NCBI Taxonomy" id="1974485"/>
    <lineage>
        <taxon>Bacteria</taxon>
        <taxon>Candidatus Anderseniibacteriota</taxon>
    </lineage>
</organism>
<evidence type="ECO:0008006" key="11">
    <source>
        <dbReference type="Google" id="ProtNLM"/>
    </source>
</evidence>
<evidence type="ECO:0000313" key="9">
    <source>
        <dbReference type="EMBL" id="PIT98366.1"/>
    </source>
</evidence>
<comment type="similarity">
    <text evidence="2">Belongs to the autoinducer-2 exporter (AI-2E) (TC 2.A.86) family.</text>
</comment>
<dbReference type="PANTHER" id="PTHR21716:SF53">
    <property type="entry name" value="PERMEASE PERM-RELATED"/>
    <property type="match status" value="1"/>
</dbReference>
<feature type="transmembrane region" description="Helical" evidence="8">
    <location>
        <begin position="35"/>
        <end position="52"/>
    </location>
</feature>
<reference evidence="10" key="1">
    <citation type="submission" date="2017-09" db="EMBL/GenBank/DDBJ databases">
        <title>Depth-based differentiation of microbial function through sediment-hosted aquifers and enrichment of novel symbionts in the deep terrestrial subsurface.</title>
        <authorList>
            <person name="Probst A.J."/>
            <person name="Ladd B."/>
            <person name="Jarett J.K."/>
            <person name="Geller-Mcgrath D.E."/>
            <person name="Sieber C.M.K."/>
            <person name="Emerson J.B."/>
            <person name="Anantharaman K."/>
            <person name="Thomas B.C."/>
            <person name="Malmstrom R."/>
            <person name="Stieglmeier M."/>
            <person name="Klingl A."/>
            <person name="Woyke T."/>
            <person name="Ryan C.M."/>
            <person name="Banfield J.F."/>
        </authorList>
    </citation>
    <scope>NUCLEOTIDE SEQUENCE [LARGE SCALE GENOMIC DNA]</scope>
</reference>
<dbReference type="GO" id="GO:0055085">
    <property type="term" value="P:transmembrane transport"/>
    <property type="evidence" value="ECO:0007669"/>
    <property type="project" value="TreeGrafter"/>
</dbReference>
<feature type="transmembrane region" description="Helical" evidence="8">
    <location>
        <begin position="204"/>
        <end position="226"/>
    </location>
</feature>
<evidence type="ECO:0000256" key="3">
    <source>
        <dbReference type="ARBA" id="ARBA00022448"/>
    </source>
</evidence>
<evidence type="ECO:0000256" key="2">
    <source>
        <dbReference type="ARBA" id="ARBA00009773"/>
    </source>
</evidence>
<sequence>MRLPAQRIDISTGTFVRAAAVLAAVWLLWQLSDLVLLLYGAFLVAAIAEPVAKNAERYRVPRAVSVIIFYILILAAVAGIVGLIVDPVARQVEQFAHVLPSLVQRASAVLPLVPDIDQQTAVRSLQEGLLRFGDNFAQVGSNIFAGTRSVVGGVVSFVFVFVIALYLVIERDVLPKLVRVLSPAAYEEMLLAALREAQRSVGRWILGQAVLGLIVGMLVGLGLQFLGVPYALLLGILAGIMELLPAIGPFLAAVPGVLLAFTTQSWLVGTLTLFLYAVVGQVESHVLIPNIMRRAVGLRPLVTIIAVLTGARLLGTLGIILAIPTAAIISIFLRHILRTGGADETLAG</sequence>
<feature type="transmembrane region" description="Helical" evidence="8">
    <location>
        <begin position="300"/>
        <end position="333"/>
    </location>
</feature>
<name>A0A2M6X002_9BACT</name>
<feature type="transmembrane region" description="Helical" evidence="8">
    <location>
        <begin position="64"/>
        <end position="85"/>
    </location>
</feature>
<keyword evidence="3" id="KW-0813">Transport</keyword>
<keyword evidence="4" id="KW-1003">Cell membrane</keyword>
<comment type="subcellular location">
    <subcellularLocation>
        <location evidence="1">Cell membrane</location>
        <topology evidence="1">Multi-pass membrane protein</topology>
    </subcellularLocation>
</comment>
<feature type="transmembrane region" description="Helical" evidence="8">
    <location>
        <begin position="266"/>
        <end position="288"/>
    </location>
</feature>
<dbReference type="PANTHER" id="PTHR21716">
    <property type="entry name" value="TRANSMEMBRANE PROTEIN"/>
    <property type="match status" value="1"/>
</dbReference>
<dbReference type="EMBL" id="PEZP01000012">
    <property type="protein sequence ID" value="PIT98366.1"/>
    <property type="molecule type" value="Genomic_DNA"/>
</dbReference>
<evidence type="ECO:0000256" key="8">
    <source>
        <dbReference type="SAM" id="Phobius"/>
    </source>
</evidence>
<gene>
    <name evidence="9" type="ORF">COT71_01125</name>
</gene>
<feature type="transmembrane region" description="Helical" evidence="8">
    <location>
        <begin position="12"/>
        <end position="29"/>
    </location>
</feature>
<feature type="transmembrane region" description="Helical" evidence="8">
    <location>
        <begin position="150"/>
        <end position="169"/>
    </location>
</feature>
<dbReference type="AlphaFoldDB" id="A0A2M6X002"/>
<accession>A0A2M6X002</accession>
<evidence type="ECO:0000256" key="4">
    <source>
        <dbReference type="ARBA" id="ARBA00022475"/>
    </source>
</evidence>
<keyword evidence="5 8" id="KW-0812">Transmembrane</keyword>
<proteinExistence type="inferred from homology"/>
<evidence type="ECO:0000256" key="1">
    <source>
        <dbReference type="ARBA" id="ARBA00004651"/>
    </source>
</evidence>
<feature type="transmembrane region" description="Helical" evidence="8">
    <location>
        <begin position="232"/>
        <end position="254"/>
    </location>
</feature>
<dbReference type="Proteomes" id="UP000230731">
    <property type="component" value="Unassembled WGS sequence"/>
</dbReference>